<evidence type="ECO:0000259" key="15">
    <source>
        <dbReference type="PROSITE" id="PS51192"/>
    </source>
</evidence>
<dbReference type="GO" id="GO:0016787">
    <property type="term" value="F:hydrolase activity"/>
    <property type="evidence" value="ECO:0007669"/>
    <property type="project" value="UniProtKB-KW"/>
</dbReference>
<evidence type="ECO:0000256" key="6">
    <source>
        <dbReference type="ARBA" id="ARBA00022840"/>
    </source>
</evidence>
<evidence type="ECO:0000256" key="9">
    <source>
        <dbReference type="ARBA" id="ARBA00023125"/>
    </source>
</evidence>
<dbReference type="Gene3D" id="3.40.5.120">
    <property type="match status" value="1"/>
</dbReference>
<name>A0A8C7HSR0_ONCKI</name>
<dbReference type="Ensembl" id="ENSOKIT00005065252.1">
    <property type="protein sequence ID" value="ENSOKIP00005061395.1"/>
    <property type="gene ID" value="ENSOKIG00005025102.1"/>
</dbReference>
<evidence type="ECO:0000256" key="3">
    <source>
        <dbReference type="ARBA" id="ARBA00022737"/>
    </source>
</evidence>
<feature type="region of interest" description="Disordered" evidence="13">
    <location>
        <begin position="2087"/>
        <end position="2142"/>
    </location>
</feature>
<feature type="domain" description="Chromo" evidence="14">
    <location>
        <begin position="60"/>
        <end position="120"/>
    </location>
</feature>
<keyword evidence="3" id="KW-0677">Repeat</keyword>
<dbReference type="InterPro" id="IPR016197">
    <property type="entry name" value="Chromo-like_dom_sf"/>
</dbReference>
<sequence length="2163" mass="244826">DYIHTWENRYSYLHCKWATLEELEKDPRIQQKIKRFRTKHAQMKHIFVEPNEDLFNPDYIEVDRVLEVAITTDTETGEEVTHYLVKWCSLSYEEATWELQEDVDPVKIREFEEIKRIPEFKFVERPQPDKWQKLDKSKDYRNGNQLREYQLEGMNWLLFNWYNRKNCILADEMGLGKTIQSITFLFEMFSMGLRGPFLIIAPLSTITNWEREFRTWTEINVIVYHGSQISRQMIHQYEMYHKDQQGNVVLGGYKFHGVITTFEMIMADCLELKKIHWRCVVIDEAHRLKNRNCKLLEGLKLMNLEHKVLLTGTPLQNSVEELFSLLNFLEPLQFPSESLFLEEFGDLKTEEQVKKLQAILKPMMLRRLKDDVEKNLAPKEETIIEVELTNMQKKYYRAILEKNFTFLAKGANQHNMPNLINTMMELRKCCNHPYLIKGAEEKILDSFRKTHSPDAWDFQLQAMIQAAGKLVLIDKLLPKLIAGGHKVLVFSQMVRCLDILEDYLIQRRYTYERIDGRVRGNLRQAAIDRFCKVDSDRFVFLLCTRAGGLGINLTAADTCIIFDSDWNPQNDLQAQARCHRIGQSKAVKVYRLITRNSYEREMFDKASLKLGLDKAVLQDINRKGSLNGAQQMTKIEVEDLLRKGAYGALMDEEDEGSKFCEEDIDQILQRRTQTITIETEGKGSTFAKASFVSSGNRTDISLDDPNFWQKWAKITELEIDSKESLVIDTPRVRKQTRHYNSFEDDELMEFSELDSDSEERPCRTRRFSERNRRYLRAECFRAEKNLLIFGWGRWKDILTHGRFKWQLAEHDMEVLCRALLVYCVRHYMGDDKIKSFIWDLITPAKDGHKQDLQNHSGLSAPVPRGRKGKKLKNQLSVPEMKHADWLVNCNPEVVLQDDSYKKHLKQHCNKVLLRVRMLYYLKAEVLGETAAQSLEGIHASKLEVALPDIDYIEIPAGWWDAEADKSLLLGVHKHGYERYNAMRADSELCFLERVGMPDVTGLSAEQSGGEVVADLTDRQETTPRLTVGHKSHFKGLTPKKQHTMVQETFGQEGMELKGRPLWPAGPALTARLRRLITAYQRFMRRHDFLLPEGLGTMSWQLGEEIRRCTVAAAEPDPLFLEWQRSRWTRREQADFYRTVSSFGVVYDPEKKAFDWSPFRSFARLERKTDESLERYFSSFVSMCRTACRLTPRKDEGPLDHNLFVEPITEERAARTLYRIELLRKVREQVLRHPLLCPRLQLCRPSLYLPVWWECGKHDRDLLIGAARHGLCRTDYYILNDPQLSFLEAHRNYVQKENHQGYQPSVHHLSDSDTVAHVPSPEEREAERDVSFEFDKEEMSVDSPSLVGLEQGLDTSCIPCEDTLQEEPCYGMGMGSPVESCQVALERPGEETLERDMPLGLVEEGLLEGQAEEPLEISPMDSQEEDPVDGPLEDFGKDKTPEGPFTGPLEQYDVEPEAAFEGPAEAESTLSEHTLPTVDATYTLPPSSSVPRPQPEPPLSPRVAGVSKIKLEFPLDPESSESKSDILEGIMRGTFLCSFPLQDRVIINRLDSICHAILKGKWPSSSQQYDSPSSLANTCVPNIVHQRAGFISVLSKQCHTGENMPVTVSNRGGALLLNGWQEAAMDLSKAGDLGIGGDAAATVGHMSHQVHPVARKLPAMSAMQGSVGKDMAGILQAGLIHPVTGQIVNGNLRCDDAIMRRRRGRRRNVEAVDIGFVKSRGMHVQEKQVLNIIWSSVLFLPNLGFQSPGSAILHSFVERPKQRRHRCKDPTKLDVNSLTGEERVPVVHRSTGRRLGGAMAPAIKELSRWLDANTEYCVAPDWADVVKHSGFLPEGKFTRILTEPVCRDPGPRRRGRRPRSEMPKPLLSESPMGPLCMNGGLIGSMDLVSLQNLRNVQGIPLTGLMGFPHGFAVSTGEDAKNGLSMLPMMLHGVHGAPHMFSVQGLMGLPPTCSASTSSTAAVTTTAASSSAASSPSRGPGQASSSTGAEGSGIQSGTERKREEKQQGAMGSHSIAAITTTTATSSGSHQAFNPFLIPGMSHGLLYPHMFLPHGGVMALPGMPPADSSSSPKMKKKRTREEGVVVVVVEAGSHSGPPKKHSDGQTGESTADQAGPEDREQTEDSIQEEGTGHDSHDPPEDKDCGLCSLGHAMENIVKRFQWKMKM</sequence>
<evidence type="ECO:0000256" key="2">
    <source>
        <dbReference type="ARBA" id="ARBA00007025"/>
    </source>
</evidence>
<dbReference type="InterPro" id="IPR056342">
    <property type="entry name" value="HTH_CHD6-9"/>
</dbReference>
<feature type="region of interest" description="Disordered" evidence="13">
    <location>
        <begin position="1965"/>
        <end position="2011"/>
    </location>
</feature>
<proteinExistence type="inferred from homology"/>
<dbReference type="InterPro" id="IPR000330">
    <property type="entry name" value="SNF2_N"/>
</dbReference>
<dbReference type="FunFam" id="2.40.50.40:FF:000001">
    <property type="entry name" value="chromodomain-helicase-DNA-binding protein 8 isoform X4"/>
    <property type="match status" value="1"/>
</dbReference>
<evidence type="ECO:0000313" key="17">
    <source>
        <dbReference type="Ensembl" id="ENSOKIP00005061395.1"/>
    </source>
</evidence>
<feature type="compositionally biased region" description="Basic and acidic residues" evidence="13">
    <location>
        <begin position="2127"/>
        <end position="2141"/>
    </location>
</feature>
<dbReference type="InterPro" id="IPR001650">
    <property type="entry name" value="Helicase_C-like"/>
</dbReference>
<dbReference type="Gene3D" id="3.40.50.300">
    <property type="entry name" value="P-loop containing nucleotide triphosphate hydrolases"/>
    <property type="match status" value="1"/>
</dbReference>
<keyword evidence="10" id="KW-0804">Transcription</keyword>
<evidence type="ECO:0000256" key="5">
    <source>
        <dbReference type="ARBA" id="ARBA00022801"/>
    </source>
</evidence>
<dbReference type="Pfam" id="PF07533">
    <property type="entry name" value="BRK"/>
    <property type="match status" value="1"/>
</dbReference>
<dbReference type="SMART" id="SM00298">
    <property type="entry name" value="CHROMO"/>
    <property type="match status" value="1"/>
</dbReference>
<dbReference type="PANTHER" id="PTHR46850">
    <property type="entry name" value="CHROMODOMAIN-HELICASE-DNA-BINDING PROTEIN 9"/>
    <property type="match status" value="1"/>
</dbReference>
<dbReference type="Pfam" id="PF00176">
    <property type="entry name" value="SNF2-rel_dom"/>
    <property type="match status" value="1"/>
</dbReference>
<dbReference type="InterPro" id="IPR038718">
    <property type="entry name" value="SNF2-like_sf"/>
</dbReference>
<organism evidence="17 18">
    <name type="scientific">Oncorhynchus kisutch</name>
    <name type="common">Coho salmon</name>
    <name type="synonym">Salmo kisutch</name>
    <dbReference type="NCBI Taxonomy" id="8019"/>
    <lineage>
        <taxon>Eukaryota</taxon>
        <taxon>Metazoa</taxon>
        <taxon>Chordata</taxon>
        <taxon>Craniata</taxon>
        <taxon>Vertebrata</taxon>
        <taxon>Euteleostomi</taxon>
        <taxon>Actinopterygii</taxon>
        <taxon>Neopterygii</taxon>
        <taxon>Teleostei</taxon>
        <taxon>Protacanthopterygii</taxon>
        <taxon>Salmoniformes</taxon>
        <taxon>Salmonidae</taxon>
        <taxon>Salmoninae</taxon>
        <taxon>Oncorhynchus</taxon>
    </lineage>
</organism>
<dbReference type="Proteomes" id="UP000694557">
    <property type="component" value="Unassembled WGS sequence"/>
</dbReference>
<feature type="region of interest" description="Disordered" evidence="13">
    <location>
        <begin position="1478"/>
        <end position="1501"/>
    </location>
</feature>
<dbReference type="InterPro" id="IPR000953">
    <property type="entry name" value="Chromo/chromo_shadow_dom"/>
</dbReference>
<dbReference type="Gene3D" id="2.40.50.40">
    <property type="match status" value="1"/>
</dbReference>
<dbReference type="Pfam" id="PF00385">
    <property type="entry name" value="Chromo"/>
    <property type="match status" value="1"/>
</dbReference>
<evidence type="ECO:0000259" key="16">
    <source>
        <dbReference type="PROSITE" id="PS51194"/>
    </source>
</evidence>
<dbReference type="GO" id="GO:0006325">
    <property type="term" value="P:chromatin organization"/>
    <property type="evidence" value="ECO:0007669"/>
    <property type="project" value="UniProtKB-KW"/>
</dbReference>
<dbReference type="PANTHER" id="PTHR46850:SF1">
    <property type="entry name" value="CHROMODOMAIN-HELICASE-DNA-BINDING PROTEIN 9"/>
    <property type="match status" value="1"/>
</dbReference>
<feature type="region of interest" description="Disordered" evidence="13">
    <location>
        <begin position="849"/>
        <end position="868"/>
    </location>
</feature>
<feature type="region of interest" description="Disordered" evidence="13">
    <location>
        <begin position="1843"/>
        <end position="1871"/>
    </location>
</feature>
<feature type="compositionally biased region" description="Polar residues" evidence="13">
    <location>
        <begin position="1985"/>
        <end position="1995"/>
    </location>
</feature>
<evidence type="ECO:0000313" key="18">
    <source>
        <dbReference type="Proteomes" id="UP000694557"/>
    </source>
</evidence>
<dbReference type="CDD" id="cd18663">
    <property type="entry name" value="CD2_tandem_CHD5-9_like"/>
    <property type="match status" value="1"/>
</dbReference>
<dbReference type="Pfam" id="PF23078">
    <property type="entry name" value="HTH_CHD6-9"/>
    <property type="match status" value="1"/>
</dbReference>
<evidence type="ECO:0000256" key="4">
    <source>
        <dbReference type="ARBA" id="ARBA00022741"/>
    </source>
</evidence>
<feature type="region of interest" description="Disordered" evidence="13">
    <location>
        <begin position="2059"/>
        <end position="2078"/>
    </location>
</feature>
<feature type="region of interest" description="Disordered" evidence="13">
    <location>
        <begin position="1305"/>
        <end position="1328"/>
    </location>
</feature>
<evidence type="ECO:0000256" key="12">
    <source>
        <dbReference type="ARBA" id="ARBA00049360"/>
    </source>
</evidence>
<dbReference type="InterPro" id="IPR049730">
    <property type="entry name" value="SNF2/RAD54-like_C"/>
</dbReference>
<evidence type="ECO:0000256" key="7">
    <source>
        <dbReference type="ARBA" id="ARBA00022853"/>
    </source>
</evidence>
<keyword evidence="4" id="KW-0547">Nucleotide-binding</keyword>
<keyword evidence="8" id="KW-0805">Transcription regulation</keyword>
<dbReference type="GO" id="GO:0003677">
    <property type="term" value="F:DNA binding"/>
    <property type="evidence" value="ECO:0007669"/>
    <property type="project" value="UniProtKB-KW"/>
</dbReference>
<dbReference type="Gene3D" id="3.40.50.10810">
    <property type="entry name" value="Tandem AAA-ATPase domain"/>
    <property type="match status" value="1"/>
</dbReference>
<keyword evidence="11" id="KW-0539">Nucleus</keyword>
<dbReference type="FunFam" id="3.40.50.10810:FF:000003">
    <property type="entry name" value="chromodomain-helicase-DNA-binding protein 8 isoform X4"/>
    <property type="match status" value="1"/>
</dbReference>
<dbReference type="GO" id="GO:0005634">
    <property type="term" value="C:nucleus"/>
    <property type="evidence" value="ECO:0007669"/>
    <property type="project" value="UniProtKB-SubCell"/>
</dbReference>
<feature type="domain" description="Helicase C-terminal" evidence="16">
    <location>
        <begin position="472"/>
        <end position="641"/>
    </location>
</feature>
<dbReference type="GO" id="GO:0005524">
    <property type="term" value="F:ATP binding"/>
    <property type="evidence" value="ECO:0007669"/>
    <property type="project" value="UniProtKB-KW"/>
</dbReference>
<evidence type="ECO:0000256" key="11">
    <source>
        <dbReference type="ARBA" id="ARBA00023242"/>
    </source>
</evidence>
<dbReference type="FunFam" id="3.40.50.300:FF:000015">
    <property type="entry name" value="chromodomain-helicase-DNA-binding protein 9 isoform X1"/>
    <property type="match status" value="1"/>
</dbReference>
<dbReference type="Gene3D" id="1.10.10.60">
    <property type="entry name" value="Homeodomain-like"/>
    <property type="match status" value="1"/>
</dbReference>
<feature type="compositionally biased region" description="Basic and acidic residues" evidence="13">
    <location>
        <begin position="1319"/>
        <end position="1328"/>
    </location>
</feature>
<dbReference type="SUPFAM" id="SSF54160">
    <property type="entry name" value="Chromo domain-like"/>
    <property type="match status" value="1"/>
</dbReference>
<evidence type="ECO:0000259" key="14">
    <source>
        <dbReference type="PROSITE" id="PS50013"/>
    </source>
</evidence>
<comment type="subcellular location">
    <subcellularLocation>
        <location evidence="1">Nucleus</location>
    </subcellularLocation>
</comment>
<keyword evidence="7" id="KW-0156">Chromatin regulator</keyword>
<comment type="similarity">
    <text evidence="2">Belongs to the SNF2/RAD54 helicase family.</text>
</comment>
<dbReference type="SMART" id="SM00487">
    <property type="entry name" value="DEXDc"/>
    <property type="match status" value="1"/>
</dbReference>
<dbReference type="InterPro" id="IPR027417">
    <property type="entry name" value="P-loop_NTPase"/>
</dbReference>
<protein>
    <submittedName>
        <fullName evidence="17">Chromodomain helicase DNA binding protein 6</fullName>
    </submittedName>
</protein>
<dbReference type="PROSITE" id="PS51194">
    <property type="entry name" value="HELICASE_CTER"/>
    <property type="match status" value="1"/>
</dbReference>
<gene>
    <name evidence="17" type="primary">LOC109890761</name>
</gene>
<reference evidence="17" key="1">
    <citation type="submission" date="2025-08" db="UniProtKB">
        <authorList>
            <consortium name="Ensembl"/>
        </authorList>
    </citation>
    <scope>IDENTIFICATION</scope>
</reference>
<dbReference type="SUPFAM" id="SSF160481">
    <property type="entry name" value="BRK domain-like"/>
    <property type="match status" value="1"/>
</dbReference>
<accession>A0A8C7HSR0</accession>
<keyword evidence="5" id="KW-0378">Hydrolase</keyword>
<comment type="catalytic activity">
    <reaction evidence="12">
        <text>ATP + H2O = ADP + phosphate + H(+)</text>
        <dbReference type="Rhea" id="RHEA:13065"/>
        <dbReference type="ChEBI" id="CHEBI:15377"/>
        <dbReference type="ChEBI" id="CHEBI:15378"/>
        <dbReference type="ChEBI" id="CHEBI:30616"/>
        <dbReference type="ChEBI" id="CHEBI:43474"/>
        <dbReference type="ChEBI" id="CHEBI:456216"/>
    </reaction>
</comment>
<reference evidence="17" key="2">
    <citation type="submission" date="2025-09" db="UniProtKB">
        <authorList>
            <consortium name="Ensembl"/>
        </authorList>
    </citation>
    <scope>IDENTIFICATION</scope>
</reference>
<dbReference type="InterPro" id="IPR023780">
    <property type="entry name" value="Chromo_domain"/>
</dbReference>
<evidence type="ECO:0000256" key="1">
    <source>
        <dbReference type="ARBA" id="ARBA00004123"/>
    </source>
</evidence>
<dbReference type="SMART" id="SM00592">
    <property type="entry name" value="BRK"/>
    <property type="match status" value="1"/>
</dbReference>
<dbReference type="InterPro" id="IPR014001">
    <property type="entry name" value="Helicase_ATP-bd"/>
</dbReference>
<feature type="region of interest" description="Disordered" evidence="13">
    <location>
        <begin position="1414"/>
        <end position="1445"/>
    </location>
</feature>
<evidence type="ECO:0000256" key="10">
    <source>
        <dbReference type="ARBA" id="ARBA00023163"/>
    </source>
</evidence>
<dbReference type="GeneTree" id="ENSGT00940000158986"/>
<keyword evidence="9" id="KW-0238">DNA-binding</keyword>
<dbReference type="InterPro" id="IPR006576">
    <property type="entry name" value="BRK_domain"/>
</dbReference>
<dbReference type="PROSITE" id="PS50013">
    <property type="entry name" value="CHROMO_2"/>
    <property type="match status" value="1"/>
</dbReference>
<dbReference type="SMART" id="SM00490">
    <property type="entry name" value="HELICc"/>
    <property type="match status" value="1"/>
</dbReference>
<dbReference type="InterPro" id="IPR037259">
    <property type="entry name" value="BRK_sf"/>
</dbReference>
<dbReference type="Pfam" id="PF00271">
    <property type="entry name" value="Helicase_C"/>
    <property type="match status" value="1"/>
</dbReference>
<dbReference type="InterPro" id="IPR051493">
    <property type="entry name" value="CHD"/>
</dbReference>
<evidence type="ECO:0000256" key="13">
    <source>
        <dbReference type="SAM" id="MobiDB-lite"/>
    </source>
</evidence>
<feature type="compositionally biased region" description="Low complexity" evidence="13">
    <location>
        <begin position="1965"/>
        <end position="1984"/>
    </location>
</feature>
<evidence type="ECO:0000256" key="8">
    <source>
        <dbReference type="ARBA" id="ARBA00023015"/>
    </source>
</evidence>
<keyword evidence="6" id="KW-0067">ATP-binding</keyword>
<feature type="compositionally biased region" description="Acidic residues" evidence="13">
    <location>
        <begin position="1421"/>
        <end position="1431"/>
    </location>
</feature>
<feature type="domain" description="Helicase ATP-binding" evidence="15">
    <location>
        <begin position="158"/>
        <end position="332"/>
    </location>
</feature>
<dbReference type="SUPFAM" id="SSF52540">
    <property type="entry name" value="P-loop containing nucleoside triphosphate hydrolases"/>
    <property type="match status" value="2"/>
</dbReference>
<dbReference type="PROSITE" id="PS51192">
    <property type="entry name" value="HELICASE_ATP_BIND_1"/>
    <property type="match status" value="1"/>
</dbReference>
<keyword evidence="18" id="KW-1185">Reference proteome</keyword>
<dbReference type="CDD" id="cd18793">
    <property type="entry name" value="SF2_C_SNF"/>
    <property type="match status" value="1"/>
</dbReference>